<sequence length="123" mass="13312">MATIYIGGVGKADLKRLLEQRRDPTLNVVVSNDLEAGQLLKRRSDAYYIGTCHTGAGGSLGALMAFLGRQRCHTFGRQARVSVEEVQKLLAAGIRAFGVSVDQINTVVPVLVEAIQSYQPPRS</sequence>
<keyword evidence="1" id="KW-0812">Transmembrane</keyword>
<reference evidence="2 3" key="1">
    <citation type="submission" date="2016-08" db="EMBL/GenBank/DDBJ databases">
        <title>Analysis of Carbohydrate Active Enzymes in Thermogemmatispora T81 Reveals Carbohydrate Degradation Ability.</title>
        <authorList>
            <person name="Tomazini A."/>
            <person name="Lal S."/>
            <person name="Stott M."/>
            <person name="Henrissat B."/>
            <person name="Polikarpov I."/>
            <person name="Sparling R."/>
            <person name="Levin D.B."/>
        </authorList>
    </citation>
    <scope>NUCLEOTIDE SEQUENCE [LARGE SCALE GENOMIC DNA]</scope>
    <source>
        <strain evidence="2 3">T81</strain>
    </source>
</reference>
<gene>
    <name evidence="2" type="ORF">A4R35_18825</name>
</gene>
<evidence type="ECO:0000313" key="3">
    <source>
        <dbReference type="Proteomes" id="UP000248706"/>
    </source>
</evidence>
<evidence type="ECO:0000313" key="2">
    <source>
        <dbReference type="EMBL" id="RAQ97599.1"/>
    </source>
</evidence>
<evidence type="ECO:0000256" key="1">
    <source>
        <dbReference type="SAM" id="Phobius"/>
    </source>
</evidence>
<feature type="transmembrane region" description="Helical" evidence="1">
    <location>
        <begin position="46"/>
        <end position="67"/>
    </location>
</feature>
<evidence type="ECO:0008006" key="4">
    <source>
        <dbReference type="Google" id="ProtNLM"/>
    </source>
</evidence>
<organism evidence="2 3">
    <name type="scientific">Thermogemmatispora tikiterensis</name>
    <dbReference type="NCBI Taxonomy" id="1825093"/>
    <lineage>
        <taxon>Bacteria</taxon>
        <taxon>Bacillati</taxon>
        <taxon>Chloroflexota</taxon>
        <taxon>Ktedonobacteria</taxon>
        <taxon>Thermogemmatisporales</taxon>
        <taxon>Thermogemmatisporaceae</taxon>
        <taxon>Thermogemmatispora</taxon>
    </lineage>
</organism>
<dbReference type="AlphaFoldDB" id="A0A328VKF0"/>
<dbReference type="Proteomes" id="UP000248706">
    <property type="component" value="Unassembled WGS sequence"/>
</dbReference>
<protein>
    <recommendedName>
        <fullName evidence="4">DUF2620 domain-containing protein</fullName>
    </recommendedName>
</protein>
<dbReference type="InterPro" id="IPR021238">
    <property type="entry name" value="DUF2620"/>
</dbReference>
<keyword evidence="1" id="KW-0472">Membrane</keyword>
<dbReference type="Pfam" id="PF10941">
    <property type="entry name" value="DUF2620"/>
    <property type="match status" value="1"/>
</dbReference>
<keyword evidence="3" id="KW-1185">Reference proteome</keyword>
<proteinExistence type="predicted"/>
<dbReference type="OrthoDB" id="5191605at2"/>
<dbReference type="RefSeq" id="WP_112432109.1">
    <property type="nucleotide sequence ID" value="NZ_MCIF01000002.1"/>
</dbReference>
<accession>A0A328VKF0</accession>
<keyword evidence="1" id="KW-1133">Transmembrane helix</keyword>
<name>A0A328VKF0_9CHLR</name>
<comment type="caution">
    <text evidence="2">The sequence shown here is derived from an EMBL/GenBank/DDBJ whole genome shotgun (WGS) entry which is preliminary data.</text>
</comment>
<dbReference type="EMBL" id="MCIF01000002">
    <property type="protein sequence ID" value="RAQ97599.1"/>
    <property type="molecule type" value="Genomic_DNA"/>
</dbReference>